<evidence type="ECO:0000256" key="1">
    <source>
        <dbReference type="ARBA" id="ARBA00004477"/>
    </source>
</evidence>
<protein>
    <recommendedName>
        <fullName evidence="10">Mannosyltransferase</fullName>
        <ecNumber evidence="10">2.4.1.-</ecNumber>
    </recommendedName>
</protein>
<evidence type="ECO:0000313" key="14">
    <source>
        <dbReference type="Proteomes" id="UP000325313"/>
    </source>
</evidence>
<evidence type="ECO:0000256" key="2">
    <source>
        <dbReference type="ARBA" id="ARBA00006065"/>
    </source>
</evidence>
<dbReference type="GO" id="GO:0000026">
    <property type="term" value="F:alpha-1,2-mannosyltransferase activity"/>
    <property type="evidence" value="ECO:0007669"/>
    <property type="project" value="TreeGrafter"/>
</dbReference>
<evidence type="ECO:0000256" key="12">
    <source>
        <dbReference type="SAM" id="SignalP"/>
    </source>
</evidence>
<sequence length="222" mass="24518">MAAITLRLIGAIYLFRLLNALLCRTYFQPDEYYQSLEIAHRLVFGYGNQSWEWRPLPDGSTGGIRSPLHPFLFVPLYWLLRILRLDHTRLLVCLSLSCFHPRQSIVTENLPIHSDHPAQSPPSRHRDSHRSGHLLPGQRPLDPILCGCCDSWHAPSPHSSTPMRASGPSPTLSKPHSLPPPSPIGPGTRLRSPPHGPISPSPSSSSPSPSSSDLPRSSSGLY</sequence>
<evidence type="ECO:0000256" key="5">
    <source>
        <dbReference type="ARBA" id="ARBA00022692"/>
    </source>
</evidence>
<comment type="function">
    <text evidence="9">Mannosyltransferase involved in glycosylphosphatidylinositol-anchor biosynthesis. Transfers the third mannose to Man2-GlcN-acyl-PI during GPI precursor assembly.</text>
</comment>
<proteinExistence type="inferred from homology"/>
<keyword evidence="3 10" id="KW-0328">Glycosyltransferase</keyword>
<organism evidence="13 14">
    <name type="scientific">Puccinia graminis f. sp. tritici</name>
    <dbReference type="NCBI Taxonomy" id="56615"/>
    <lineage>
        <taxon>Eukaryota</taxon>
        <taxon>Fungi</taxon>
        <taxon>Dikarya</taxon>
        <taxon>Basidiomycota</taxon>
        <taxon>Pucciniomycotina</taxon>
        <taxon>Pucciniomycetes</taxon>
        <taxon>Pucciniales</taxon>
        <taxon>Pucciniaceae</taxon>
        <taxon>Puccinia</taxon>
    </lineage>
</organism>
<evidence type="ECO:0000256" key="3">
    <source>
        <dbReference type="ARBA" id="ARBA00022676"/>
    </source>
</evidence>
<evidence type="ECO:0000256" key="11">
    <source>
        <dbReference type="SAM" id="MobiDB-lite"/>
    </source>
</evidence>
<gene>
    <name evidence="13" type="primary">GPI10_2</name>
    <name evidence="13" type="ORF">PGTUg99_023378</name>
</gene>
<evidence type="ECO:0000256" key="10">
    <source>
        <dbReference type="RuleBase" id="RU363075"/>
    </source>
</evidence>
<accession>A0A5B0R6K6</accession>
<reference evidence="13 14" key="1">
    <citation type="submission" date="2019-05" db="EMBL/GenBank/DDBJ databases">
        <title>Emergence of the Ug99 lineage of the wheat stem rust pathogen through somatic hybridization.</title>
        <authorList>
            <person name="Li F."/>
            <person name="Upadhyaya N.M."/>
            <person name="Sperschneider J."/>
            <person name="Matny O."/>
            <person name="Nguyen-Phuc H."/>
            <person name="Mago R."/>
            <person name="Raley C."/>
            <person name="Miller M.E."/>
            <person name="Silverstein K.A.T."/>
            <person name="Henningsen E."/>
            <person name="Hirsch C.D."/>
            <person name="Visser B."/>
            <person name="Pretorius Z.A."/>
            <person name="Steffenson B.J."/>
            <person name="Schwessinger B."/>
            <person name="Dodds P.N."/>
            <person name="Figueroa M."/>
        </authorList>
    </citation>
    <scope>NUCLEOTIDE SEQUENCE [LARGE SCALE GENOMIC DNA]</scope>
    <source>
        <strain evidence="13 14">Ug99</strain>
    </source>
</reference>
<keyword evidence="5" id="KW-0812">Transmembrane</keyword>
<dbReference type="AlphaFoldDB" id="A0A5B0R6K6"/>
<keyword evidence="8" id="KW-0472">Membrane</keyword>
<evidence type="ECO:0000256" key="4">
    <source>
        <dbReference type="ARBA" id="ARBA00022679"/>
    </source>
</evidence>
<dbReference type="Proteomes" id="UP000325313">
    <property type="component" value="Unassembled WGS sequence"/>
</dbReference>
<dbReference type="GO" id="GO:0005789">
    <property type="term" value="C:endoplasmic reticulum membrane"/>
    <property type="evidence" value="ECO:0007669"/>
    <property type="project" value="UniProtKB-SubCell"/>
</dbReference>
<name>A0A5B0R6K6_PUCGR</name>
<dbReference type="Pfam" id="PF03901">
    <property type="entry name" value="Glyco_transf_22"/>
    <property type="match status" value="1"/>
</dbReference>
<feature type="region of interest" description="Disordered" evidence="11">
    <location>
        <begin position="110"/>
        <end position="136"/>
    </location>
</feature>
<dbReference type="PANTHER" id="PTHR22760">
    <property type="entry name" value="GLYCOSYLTRANSFERASE"/>
    <property type="match status" value="1"/>
</dbReference>
<comment type="subcellular location">
    <subcellularLocation>
        <location evidence="1 10">Endoplasmic reticulum membrane</location>
        <topology evidence="1 10">Multi-pass membrane protein</topology>
    </subcellularLocation>
</comment>
<comment type="caution">
    <text evidence="13">The sequence shown here is derived from an EMBL/GenBank/DDBJ whole genome shotgun (WGS) entry which is preliminary data.</text>
</comment>
<dbReference type="InterPro" id="IPR005599">
    <property type="entry name" value="GPI_mannosylTrfase"/>
</dbReference>
<dbReference type="GO" id="GO:0006506">
    <property type="term" value="P:GPI anchor biosynthetic process"/>
    <property type="evidence" value="ECO:0007669"/>
    <property type="project" value="TreeGrafter"/>
</dbReference>
<dbReference type="EC" id="2.4.1.-" evidence="10"/>
<feature type="region of interest" description="Disordered" evidence="11">
    <location>
        <begin position="157"/>
        <end position="222"/>
    </location>
</feature>
<feature type="signal peptide" evidence="12">
    <location>
        <begin position="1"/>
        <end position="20"/>
    </location>
</feature>
<keyword evidence="12" id="KW-0732">Signal</keyword>
<evidence type="ECO:0000313" key="13">
    <source>
        <dbReference type="EMBL" id="KAA1121180.1"/>
    </source>
</evidence>
<feature type="compositionally biased region" description="Low complexity" evidence="11">
    <location>
        <begin position="201"/>
        <end position="222"/>
    </location>
</feature>
<evidence type="ECO:0000256" key="7">
    <source>
        <dbReference type="ARBA" id="ARBA00022989"/>
    </source>
</evidence>
<dbReference type="EMBL" id="VDEP01000239">
    <property type="protein sequence ID" value="KAA1121180.1"/>
    <property type="molecule type" value="Genomic_DNA"/>
</dbReference>
<comment type="similarity">
    <text evidence="2">Belongs to the glycosyltransferase 22 family. PIGB subfamily.</text>
</comment>
<keyword evidence="6 10" id="KW-0256">Endoplasmic reticulum</keyword>
<keyword evidence="4" id="KW-0808">Transferase</keyword>
<evidence type="ECO:0000256" key="9">
    <source>
        <dbReference type="ARBA" id="ARBA00024708"/>
    </source>
</evidence>
<feature type="chain" id="PRO_5022996334" description="Mannosyltransferase" evidence="12">
    <location>
        <begin position="21"/>
        <end position="222"/>
    </location>
</feature>
<keyword evidence="7" id="KW-1133">Transmembrane helix</keyword>
<evidence type="ECO:0000256" key="6">
    <source>
        <dbReference type="ARBA" id="ARBA00022824"/>
    </source>
</evidence>
<dbReference type="PANTHER" id="PTHR22760:SF4">
    <property type="entry name" value="GPI MANNOSYLTRANSFERASE 3"/>
    <property type="match status" value="1"/>
</dbReference>
<evidence type="ECO:0000256" key="8">
    <source>
        <dbReference type="ARBA" id="ARBA00023136"/>
    </source>
</evidence>